<protein>
    <recommendedName>
        <fullName evidence="3">Transposase</fullName>
    </recommendedName>
</protein>
<evidence type="ECO:0000313" key="2">
    <source>
        <dbReference type="Proteomes" id="UP001054945"/>
    </source>
</evidence>
<sequence length="138" mass="16235">MDRKGVILGKRLRKQKDIRLPGCLLHILTNSHDNAKCERIFNNLRKIGNNFKRSLLDEKPKKLLKTETGNQPRESYLLTLLEGLQSNIKEKNEQKDDFRKQLPHLCTRSRKSTKHFRACEYINAENLKKNFQGLCFRA</sequence>
<name>A0AAV4WWG8_CAEEX</name>
<reference evidence="1 2" key="1">
    <citation type="submission" date="2021-06" db="EMBL/GenBank/DDBJ databases">
        <title>Caerostris extrusa draft genome.</title>
        <authorList>
            <person name="Kono N."/>
            <person name="Arakawa K."/>
        </authorList>
    </citation>
    <scope>NUCLEOTIDE SEQUENCE [LARGE SCALE GENOMIC DNA]</scope>
</reference>
<evidence type="ECO:0000313" key="1">
    <source>
        <dbReference type="EMBL" id="GIY86070.1"/>
    </source>
</evidence>
<dbReference type="Proteomes" id="UP001054945">
    <property type="component" value="Unassembled WGS sequence"/>
</dbReference>
<dbReference type="AlphaFoldDB" id="A0AAV4WWG8"/>
<comment type="caution">
    <text evidence="1">The sequence shown here is derived from an EMBL/GenBank/DDBJ whole genome shotgun (WGS) entry which is preliminary data.</text>
</comment>
<organism evidence="1 2">
    <name type="scientific">Caerostris extrusa</name>
    <name type="common">Bark spider</name>
    <name type="synonym">Caerostris bankana</name>
    <dbReference type="NCBI Taxonomy" id="172846"/>
    <lineage>
        <taxon>Eukaryota</taxon>
        <taxon>Metazoa</taxon>
        <taxon>Ecdysozoa</taxon>
        <taxon>Arthropoda</taxon>
        <taxon>Chelicerata</taxon>
        <taxon>Arachnida</taxon>
        <taxon>Araneae</taxon>
        <taxon>Araneomorphae</taxon>
        <taxon>Entelegynae</taxon>
        <taxon>Araneoidea</taxon>
        <taxon>Araneidae</taxon>
        <taxon>Caerostris</taxon>
    </lineage>
</organism>
<dbReference type="EMBL" id="BPLR01016734">
    <property type="protein sequence ID" value="GIY86070.1"/>
    <property type="molecule type" value="Genomic_DNA"/>
</dbReference>
<keyword evidence="2" id="KW-1185">Reference proteome</keyword>
<proteinExistence type="predicted"/>
<evidence type="ECO:0008006" key="3">
    <source>
        <dbReference type="Google" id="ProtNLM"/>
    </source>
</evidence>
<gene>
    <name evidence="1" type="ORF">CEXT_212321</name>
</gene>
<accession>A0AAV4WWG8</accession>